<dbReference type="PANTHER" id="PTHR11963:SF23">
    <property type="entry name" value="CYTOSOL AMINOPEPTIDASE"/>
    <property type="match status" value="1"/>
</dbReference>
<dbReference type="InterPro" id="IPR043472">
    <property type="entry name" value="Macro_dom-like"/>
</dbReference>
<keyword evidence="8 9" id="KW-0464">Manganese</keyword>
<dbReference type="Proteomes" id="UP000250744">
    <property type="component" value="Unassembled WGS sequence"/>
</dbReference>
<keyword evidence="7 9" id="KW-0378">Hydrolase</keyword>
<dbReference type="OrthoDB" id="9809354at2"/>
<dbReference type="Pfam" id="PF02789">
    <property type="entry name" value="Peptidase_M17_N"/>
    <property type="match status" value="1"/>
</dbReference>
<dbReference type="EC" id="3.4.11.10" evidence="9"/>
<comment type="catalytic activity">
    <reaction evidence="2 9">
        <text>Release of an N-terminal amino acid, preferentially leucine, but not glutamic or aspartic acids.</text>
        <dbReference type="EC" id="3.4.11.10"/>
    </reaction>
</comment>
<dbReference type="HAMAP" id="MF_00181">
    <property type="entry name" value="Cytosol_peptidase_M17"/>
    <property type="match status" value="1"/>
</dbReference>
<dbReference type="FunFam" id="3.40.630.10:FF:000004">
    <property type="entry name" value="Probable cytosol aminopeptidase"/>
    <property type="match status" value="1"/>
</dbReference>
<evidence type="ECO:0000256" key="1">
    <source>
        <dbReference type="ARBA" id="ARBA00000135"/>
    </source>
</evidence>
<comment type="subcellular location">
    <subcellularLocation>
        <location evidence="9">Cytoplasm</location>
    </subcellularLocation>
</comment>
<keyword evidence="6 9" id="KW-0479">Metal-binding</keyword>
<feature type="binding site" evidence="9">
    <location>
        <position position="266"/>
    </location>
    <ligand>
        <name>Mn(2+)</name>
        <dbReference type="ChEBI" id="CHEBI:29035"/>
        <label>2</label>
    </ligand>
</feature>
<dbReference type="GO" id="GO:0030145">
    <property type="term" value="F:manganese ion binding"/>
    <property type="evidence" value="ECO:0007669"/>
    <property type="project" value="UniProtKB-UniRule"/>
</dbReference>
<dbReference type="GO" id="GO:0005737">
    <property type="term" value="C:cytoplasm"/>
    <property type="evidence" value="ECO:0007669"/>
    <property type="project" value="UniProtKB-SubCell"/>
</dbReference>
<protein>
    <recommendedName>
        <fullName evidence="9">Probable cytosol aminopeptidase</fullName>
        <ecNumber evidence="9">3.4.11.1</ecNumber>
    </recommendedName>
    <alternativeName>
        <fullName evidence="9">Leucine aminopeptidase</fullName>
        <shortName evidence="9">LAP</shortName>
        <ecNumber evidence="9">3.4.11.10</ecNumber>
    </alternativeName>
    <alternativeName>
        <fullName evidence="9">Leucyl aminopeptidase</fullName>
    </alternativeName>
</protein>
<name>A0A364NJ91_9GAMM</name>
<dbReference type="EMBL" id="QKRX01000012">
    <property type="protein sequence ID" value="RAU17101.1"/>
    <property type="molecule type" value="Genomic_DNA"/>
</dbReference>
<dbReference type="NCBIfam" id="NF002077">
    <property type="entry name" value="PRK00913.2-4"/>
    <property type="match status" value="1"/>
</dbReference>
<organism evidence="11 12">
    <name type="scientific">Nitrincola tibetensis</name>
    <dbReference type="NCBI Taxonomy" id="2219697"/>
    <lineage>
        <taxon>Bacteria</taxon>
        <taxon>Pseudomonadati</taxon>
        <taxon>Pseudomonadota</taxon>
        <taxon>Gammaproteobacteria</taxon>
        <taxon>Oceanospirillales</taxon>
        <taxon>Oceanospirillaceae</taxon>
        <taxon>Nitrincola</taxon>
    </lineage>
</organism>
<proteinExistence type="inferred from homology"/>
<keyword evidence="9" id="KW-0963">Cytoplasm</keyword>
<dbReference type="SUPFAM" id="SSF53187">
    <property type="entry name" value="Zn-dependent exopeptidases"/>
    <property type="match status" value="1"/>
</dbReference>
<dbReference type="Gene3D" id="3.40.220.10">
    <property type="entry name" value="Leucine Aminopeptidase, subunit E, domain 1"/>
    <property type="match status" value="1"/>
</dbReference>
<dbReference type="RefSeq" id="WP_112160007.1">
    <property type="nucleotide sequence ID" value="NZ_QKRX01000012.1"/>
</dbReference>
<comment type="caution">
    <text evidence="11">The sequence shown here is derived from an EMBL/GenBank/DDBJ whole genome shotgun (WGS) entry which is preliminary data.</text>
</comment>
<feature type="active site" evidence="9">
    <location>
        <position position="352"/>
    </location>
</feature>
<evidence type="ECO:0000256" key="2">
    <source>
        <dbReference type="ARBA" id="ARBA00000967"/>
    </source>
</evidence>
<dbReference type="PANTHER" id="PTHR11963">
    <property type="entry name" value="LEUCINE AMINOPEPTIDASE-RELATED"/>
    <property type="match status" value="1"/>
</dbReference>
<keyword evidence="5 9" id="KW-0645">Protease</keyword>
<keyword evidence="12" id="KW-1185">Reference proteome</keyword>
<reference evidence="11 12" key="1">
    <citation type="submission" date="2018-06" db="EMBL/GenBank/DDBJ databases">
        <title>Nitrincola tibetense sp. nov., isolated from Lake XuguoCo on Tibetan Plateau.</title>
        <authorList>
            <person name="Xing P."/>
        </authorList>
    </citation>
    <scope>NUCLEOTIDE SEQUENCE [LARGE SCALE GENOMIC DNA]</scope>
    <source>
        <strain evidence="12">xg18</strain>
    </source>
</reference>
<dbReference type="NCBIfam" id="NF002074">
    <property type="entry name" value="PRK00913.1-4"/>
    <property type="match status" value="1"/>
</dbReference>
<feature type="domain" description="Cytosol aminopeptidase" evidence="10">
    <location>
        <begin position="346"/>
        <end position="353"/>
    </location>
</feature>
<keyword evidence="4 9" id="KW-0031">Aminopeptidase</keyword>
<comment type="similarity">
    <text evidence="3 9">Belongs to the peptidase M17 family.</text>
</comment>
<comment type="catalytic activity">
    <reaction evidence="1 9">
        <text>Release of an N-terminal amino acid, Xaa-|-Yaa-, in which Xaa is preferably Leu, but may be other amino acids including Pro although not Arg or Lys, and Yaa may be Pro. Amino acid amides and methyl esters are also readily hydrolyzed, but rates on arylamides are exceedingly low.</text>
        <dbReference type="EC" id="3.4.11.1"/>
    </reaction>
</comment>
<evidence type="ECO:0000256" key="6">
    <source>
        <dbReference type="ARBA" id="ARBA00022723"/>
    </source>
</evidence>
<dbReference type="GO" id="GO:0070006">
    <property type="term" value="F:metalloaminopeptidase activity"/>
    <property type="evidence" value="ECO:0007669"/>
    <property type="project" value="InterPro"/>
</dbReference>
<gene>
    <name evidence="9" type="primary">pepA</name>
    <name evidence="11" type="ORF">DN062_14395</name>
</gene>
<evidence type="ECO:0000256" key="3">
    <source>
        <dbReference type="ARBA" id="ARBA00009528"/>
    </source>
</evidence>
<dbReference type="SUPFAM" id="SSF52949">
    <property type="entry name" value="Macro domain-like"/>
    <property type="match status" value="1"/>
</dbReference>
<accession>A0A364NJ91</accession>
<feature type="binding site" evidence="9">
    <location>
        <position position="350"/>
    </location>
    <ligand>
        <name>Mn(2+)</name>
        <dbReference type="ChEBI" id="CHEBI:29035"/>
        <label>1</label>
    </ligand>
</feature>
<feature type="binding site" evidence="9">
    <location>
        <position position="289"/>
    </location>
    <ligand>
        <name>Mn(2+)</name>
        <dbReference type="ChEBI" id="CHEBI:29035"/>
        <label>2</label>
    </ligand>
</feature>
<evidence type="ECO:0000256" key="7">
    <source>
        <dbReference type="ARBA" id="ARBA00022801"/>
    </source>
</evidence>
<evidence type="ECO:0000256" key="8">
    <source>
        <dbReference type="ARBA" id="ARBA00023211"/>
    </source>
</evidence>
<sequence length="505" mass="54054">MFFEIVNDSPVSLNADCLVIGLEADGKLTPTATAVDQASNGHLSQLIKMGDLTGKAGEQQMLFNLPGIASPRVLVVGLGKSDERKDRHFRKLAKGLDATLTKLSCKHVVLALDGLASEHQDIYRQTRLLVEWISTDFYQYDTTKSKKAEPTRIEQLSIHLEESLTELGESALLDGVAISNGINAARELGNLPGNICTPTYLANKAKALESEFDTLKVKVLEEDDMDKLGMHSLLSVGRGSAEPSKLIVIKYMGGDKNDAPHVLVGKGITFDTGGISLKPGAGMDEMKFDMCGAASVLGTIEAAAEMQLPLNIIAIVAAAENMPGSKATKPGDVVTTLSGQTVEILNTDAEGRLVLCDALTYAERFKPASVIDVATLTGACIIALGHQASGLLSNNDTLAENLLKAGDYASDRAWPLPLWDEYQDLLDSNFADMANIGGRSAGTITAACFLSRFTKAYPWAHLDIAGVAWNSNGKEKGATGRCVPLLCQYLIDLAESIDMPEHDHH</sequence>
<dbReference type="Gene3D" id="3.40.630.10">
    <property type="entry name" value="Zn peptidases"/>
    <property type="match status" value="1"/>
</dbReference>
<evidence type="ECO:0000256" key="9">
    <source>
        <dbReference type="HAMAP-Rule" id="MF_00181"/>
    </source>
</evidence>
<dbReference type="CDD" id="cd00433">
    <property type="entry name" value="Peptidase_M17"/>
    <property type="match status" value="1"/>
</dbReference>
<dbReference type="GO" id="GO:0006508">
    <property type="term" value="P:proteolysis"/>
    <property type="evidence" value="ECO:0007669"/>
    <property type="project" value="UniProtKB-KW"/>
</dbReference>
<comment type="cofactor">
    <cofactor evidence="9">
        <name>Mn(2+)</name>
        <dbReference type="ChEBI" id="CHEBI:29035"/>
    </cofactor>
    <text evidence="9">Binds 2 manganese ions per subunit.</text>
</comment>
<dbReference type="AlphaFoldDB" id="A0A364NJ91"/>
<comment type="function">
    <text evidence="9">Presumably involved in the processing and regular turnover of intracellular proteins. Catalyzes the removal of unsubstituted N-terminal amino acids from various peptides.</text>
</comment>
<evidence type="ECO:0000256" key="5">
    <source>
        <dbReference type="ARBA" id="ARBA00022670"/>
    </source>
</evidence>
<dbReference type="InterPro" id="IPR008283">
    <property type="entry name" value="Peptidase_M17_N"/>
</dbReference>
<dbReference type="PRINTS" id="PR00481">
    <property type="entry name" value="LAMNOPPTDASE"/>
</dbReference>
<evidence type="ECO:0000313" key="12">
    <source>
        <dbReference type="Proteomes" id="UP000250744"/>
    </source>
</evidence>
<evidence type="ECO:0000313" key="11">
    <source>
        <dbReference type="EMBL" id="RAU17101.1"/>
    </source>
</evidence>
<dbReference type="InterPro" id="IPR023042">
    <property type="entry name" value="Peptidase_M17_leu_NH2_pept"/>
</dbReference>
<dbReference type="InterPro" id="IPR011356">
    <property type="entry name" value="Leucine_aapep/pepB"/>
</dbReference>
<dbReference type="InterPro" id="IPR000819">
    <property type="entry name" value="Peptidase_M17_C"/>
</dbReference>
<evidence type="ECO:0000256" key="4">
    <source>
        <dbReference type="ARBA" id="ARBA00022438"/>
    </source>
</evidence>
<dbReference type="Pfam" id="PF00883">
    <property type="entry name" value="Peptidase_M17"/>
    <property type="match status" value="1"/>
</dbReference>
<feature type="binding site" evidence="9">
    <location>
        <position position="271"/>
    </location>
    <ligand>
        <name>Mn(2+)</name>
        <dbReference type="ChEBI" id="CHEBI:29035"/>
        <label>2</label>
    </ligand>
</feature>
<feature type="binding site" evidence="9">
    <location>
        <position position="348"/>
    </location>
    <ligand>
        <name>Mn(2+)</name>
        <dbReference type="ChEBI" id="CHEBI:29035"/>
        <label>1</label>
    </ligand>
</feature>
<feature type="active site" evidence="9">
    <location>
        <position position="278"/>
    </location>
</feature>
<dbReference type="EC" id="3.4.11.1" evidence="9"/>
<feature type="binding site" evidence="9">
    <location>
        <position position="271"/>
    </location>
    <ligand>
        <name>Mn(2+)</name>
        <dbReference type="ChEBI" id="CHEBI:29035"/>
        <label>1</label>
    </ligand>
</feature>
<evidence type="ECO:0000259" key="10">
    <source>
        <dbReference type="PROSITE" id="PS00631"/>
    </source>
</evidence>
<dbReference type="PROSITE" id="PS00631">
    <property type="entry name" value="CYTOSOL_AP"/>
    <property type="match status" value="1"/>
</dbReference>
<dbReference type="NCBIfam" id="NF002073">
    <property type="entry name" value="PRK00913.1-2"/>
    <property type="match status" value="1"/>
</dbReference>
<feature type="binding site" evidence="9">
    <location>
        <position position="350"/>
    </location>
    <ligand>
        <name>Mn(2+)</name>
        <dbReference type="ChEBI" id="CHEBI:29035"/>
        <label>2</label>
    </ligand>
</feature>